<sequence length="717" mass="79461">MTVPTIGDILMLSQVAWKIGRAFSASRKQAPTEFQDVEAEIGGLAKALKLLAETLHAESEKNLVNSADSEIQNGISTIWTSCQRTVNDLDSLIDQYQVIKKHRTVGGFAIERSWSDLVLAEYKTMMWTTEGGNLGNLRDLLQMHTSSMTVLTQALQRLVTPNSVSRLESVVTPMAERIDSMYHLVGSMDEQLDEVHRMVQNLAITLPNTQAPPIPTRNPTRSPTAEISNLSSPKLASSSPPTSPPRRATTKFSLPRAPQRPSSTEQSSSVNMAAPSSHTETMSTSRASSPTMKRVPEFSLGGSSLRYSSSSYASSDTGTSSAGRQSPSASLNDLYSGRNLSTSTTMTSPPFRIPQVLEHEQQANKRHLSMLPPPPPMGLATPYVLEPSTSHTSPAKLSPYPSPQPGLTKLHRSSTTASQRAAFEKEAFRNSAILCDVRGRLVEYSHRINDDDPRDVEMVHVSHECRIAVVRKRVTNPETRSVHVVTSVWAFSDDNTARVELRMEDDQMYIPYSSYFSPSKVSITVPCTLKFHAIKHDANRPARVAKTNWVNYVFDTPQAATLFQNELMGRTLLATFRTSQTMRLHHGLSAPFSYSTQMCGLETLRVWQDNDTGAFIALIHFSADFRNGYLAFYLNDAASPVRVKDEGGRVVKVRGLRVPVERDGGVEGRGKVDKEKEKVISGAKIEFATEMEKREFLDMCRELQRELIFLPDLLGVN</sequence>
<evidence type="ECO:0008006" key="4">
    <source>
        <dbReference type="Google" id="ProtNLM"/>
    </source>
</evidence>
<feature type="region of interest" description="Disordered" evidence="1">
    <location>
        <begin position="206"/>
        <end position="334"/>
    </location>
</feature>
<keyword evidence="3" id="KW-1185">Reference proteome</keyword>
<feature type="region of interest" description="Disordered" evidence="1">
    <location>
        <begin position="388"/>
        <end position="410"/>
    </location>
</feature>
<name>A0A6A5KNV7_9PLEO</name>
<dbReference type="EMBL" id="ML975257">
    <property type="protein sequence ID" value="KAF1837830.1"/>
    <property type="molecule type" value="Genomic_DNA"/>
</dbReference>
<dbReference type="AlphaFoldDB" id="A0A6A5KNV7"/>
<protein>
    <recommendedName>
        <fullName evidence="4">Fungal N-terminal domain-containing protein</fullName>
    </recommendedName>
</protein>
<dbReference type="Proteomes" id="UP000800040">
    <property type="component" value="Unassembled WGS sequence"/>
</dbReference>
<feature type="compositionally biased region" description="Polar residues" evidence="1">
    <location>
        <begin position="217"/>
        <end position="229"/>
    </location>
</feature>
<proteinExistence type="predicted"/>
<feature type="compositionally biased region" description="Low complexity" evidence="1">
    <location>
        <begin position="230"/>
        <end position="251"/>
    </location>
</feature>
<evidence type="ECO:0000313" key="3">
    <source>
        <dbReference type="Proteomes" id="UP000800040"/>
    </source>
</evidence>
<accession>A0A6A5KNV7</accession>
<reference evidence="2" key="1">
    <citation type="submission" date="2020-01" db="EMBL/GenBank/DDBJ databases">
        <authorList>
            <consortium name="DOE Joint Genome Institute"/>
            <person name="Haridas S."/>
            <person name="Albert R."/>
            <person name="Binder M."/>
            <person name="Bloem J."/>
            <person name="Labutti K."/>
            <person name="Salamov A."/>
            <person name="Andreopoulos B."/>
            <person name="Baker S.E."/>
            <person name="Barry K."/>
            <person name="Bills G."/>
            <person name="Bluhm B.H."/>
            <person name="Cannon C."/>
            <person name="Castanera R."/>
            <person name="Culley D.E."/>
            <person name="Daum C."/>
            <person name="Ezra D."/>
            <person name="Gonzalez J.B."/>
            <person name="Henrissat B."/>
            <person name="Kuo A."/>
            <person name="Liang C."/>
            <person name="Lipzen A."/>
            <person name="Lutzoni F."/>
            <person name="Magnuson J."/>
            <person name="Mondo S."/>
            <person name="Nolan M."/>
            <person name="Ohm R."/>
            <person name="Pangilinan J."/>
            <person name="Park H.-J."/>
            <person name="Ramirez L."/>
            <person name="Alfaro M."/>
            <person name="Sun H."/>
            <person name="Tritt A."/>
            <person name="Yoshinaga Y."/>
            <person name="Zwiers L.-H."/>
            <person name="Turgeon B.G."/>
            <person name="Goodwin S.B."/>
            <person name="Spatafora J.W."/>
            <person name="Crous P.W."/>
            <person name="Grigoriev I.V."/>
        </authorList>
    </citation>
    <scope>NUCLEOTIDE SEQUENCE</scope>
    <source>
        <strain evidence="2">P77</strain>
    </source>
</reference>
<organism evidence="2 3">
    <name type="scientific">Decorospora gaudefroyi</name>
    <dbReference type="NCBI Taxonomy" id="184978"/>
    <lineage>
        <taxon>Eukaryota</taxon>
        <taxon>Fungi</taxon>
        <taxon>Dikarya</taxon>
        <taxon>Ascomycota</taxon>
        <taxon>Pezizomycotina</taxon>
        <taxon>Dothideomycetes</taxon>
        <taxon>Pleosporomycetidae</taxon>
        <taxon>Pleosporales</taxon>
        <taxon>Pleosporineae</taxon>
        <taxon>Pleosporaceae</taxon>
        <taxon>Decorospora</taxon>
    </lineage>
</organism>
<feature type="compositionally biased region" description="Polar residues" evidence="1">
    <location>
        <begin position="325"/>
        <end position="334"/>
    </location>
</feature>
<dbReference type="OrthoDB" id="5404564at2759"/>
<gene>
    <name evidence="2" type="ORF">BDW02DRAFT_636866</name>
</gene>
<evidence type="ECO:0000313" key="2">
    <source>
        <dbReference type="EMBL" id="KAF1837830.1"/>
    </source>
</evidence>
<evidence type="ECO:0000256" key="1">
    <source>
        <dbReference type="SAM" id="MobiDB-lite"/>
    </source>
</evidence>
<feature type="compositionally biased region" description="Low complexity" evidence="1">
    <location>
        <begin position="299"/>
        <end position="324"/>
    </location>
</feature>
<feature type="compositionally biased region" description="Polar residues" evidence="1">
    <location>
        <begin position="260"/>
        <end position="291"/>
    </location>
</feature>